<sequence length="733" mass="82491">MTTMRLLDVRTYELKTFLGSVPHYAILSHRWQDTEILFEDLRDKPLGQLRSEPAFAKIRDSCEQARRDSFNYIWNDTCCIDKSSSAELSEAINSMFRWYQESSVCYVYLDDYRFRDRSRDSHPNRHSYVHIDDVTKDFCRSKWFSRGWTLQELIAPRCVMFFDRRWVCFGSRNGNLQDRLSECTGILPQILAGARCSCDGSNLRDSGRKGPIREGACVRCGTPDELPRSLSCLHASVKLGWAARRETTRVEDAAYSLMGLFDVNMPLLYGEGRKSFMRLQQEIVKRFPDHSILLWRDFLPWGKEGTFHGALATSTSQFRKPPTIVPWREPHTPNARLRQGSDVSSPLPQVGQLAASHEKEPMEISGTVITTTLFICSCNVEVGRYSSSKPQNIFLGIMDCIMIEGYLTRPALLLQCLGGNLYRRYDSSNLLTVDPGVRGEGVWGDLPALSSSVNDQTFQIPPGLIKADLSQSKRAKIRIVVDPTPIFLAGDQNLESGRLTNEPVYVVLNPCKDTPVNAVVKSGSPPAYSVEKAKLTMPEPWYIPDNLAPEVQGIVAGVHVVDVELPVEDMSEQFYVIWGLQSKRRRLPWTTRSIEHCVPWCRIVETGSCFGQVVLPKQKIAPSVTMINSWIGSLNQEAAKAGAEGLWITDPRGTNKKCLPSSPKDDWSADRVLDIFPKSKTRHGMSAGVRRAQGLGRISWDLQVTFLTPDCAGWQANSFTGRSKDQKPASLPH</sequence>
<evidence type="ECO:0000256" key="1">
    <source>
        <dbReference type="SAM" id="MobiDB-lite"/>
    </source>
</evidence>
<dbReference type="Pfam" id="PF06985">
    <property type="entry name" value="HET"/>
    <property type="match status" value="1"/>
</dbReference>
<feature type="domain" description="DUF8212" evidence="3">
    <location>
        <begin position="275"/>
        <end position="299"/>
    </location>
</feature>
<dbReference type="Proteomes" id="UP000717696">
    <property type="component" value="Unassembled WGS sequence"/>
</dbReference>
<dbReference type="Pfam" id="PF26640">
    <property type="entry name" value="DUF8212"/>
    <property type="match status" value="1"/>
</dbReference>
<evidence type="ECO:0000313" key="5">
    <source>
        <dbReference type="Proteomes" id="UP000717696"/>
    </source>
</evidence>
<organism evidence="4 5">
    <name type="scientific">Dactylonectria estremocensis</name>
    <dbReference type="NCBI Taxonomy" id="1079267"/>
    <lineage>
        <taxon>Eukaryota</taxon>
        <taxon>Fungi</taxon>
        <taxon>Dikarya</taxon>
        <taxon>Ascomycota</taxon>
        <taxon>Pezizomycotina</taxon>
        <taxon>Sordariomycetes</taxon>
        <taxon>Hypocreomycetidae</taxon>
        <taxon>Hypocreales</taxon>
        <taxon>Nectriaceae</taxon>
        <taxon>Dactylonectria</taxon>
    </lineage>
</organism>
<name>A0A9P9J511_9HYPO</name>
<evidence type="ECO:0000259" key="2">
    <source>
        <dbReference type="Pfam" id="PF06985"/>
    </source>
</evidence>
<evidence type="ECO:0000259" key="3">
    <source>
        <dbReference type="Pfam" id="PF26640"/>
    </source>
</evidence>
<dbReference type="EMBL" id="JAGMUU010000012">
    <property type="protein sequence ID" value="KAH7141424.1"/>
    <property type="molecule type" value="Genomic_DNA"/>
</dbReference>
<comment type="caution">
    <text evidence="4">The sequence shown here is derived from an EMBL/GenBank/DDBJ whole genome shotgun (WGS) entry which is preliminary data.</text>
</comment>
<dbReference type="PANTHER" id="PTHR10622">
    <property type="entry name" value="HET DOMAIN-CONTAINING PROTEIN"/>
    <property type="match status" value="1"/>
</dbReference>
<proteinExistence type="predicted"/>
<dbReference type="PANTHER" id="PTHR10622:SF10">
    <property type="entry name" value="HET DOMAIN-CONTAINING PROTEIN"/>
    <property type="match status" value="1"/>
</dbReference>
<dbReference type="OrthoDB" id="4981802at2759"/>
<protein>
    <submittedName>
        <fullName evidence="4">Heterokaryon incompatibility protein-domain-containing protein</fullName>
    </submittedName>
</protein>
<evidence type="ECO:0000313" key="4">
    <source>
        <dbReference type="EMBL" id="KAH7141424.1"/>
    </source>
</evidence>
<reference evidence="4" key="1">
    <citation type="journal article" date="2021" name="Nat. Commun.">
        <title>Genetic determinants of endophytism in the Arabidopsis root mycobiome.</title>
        <authorList>
            <person name="Mesny F."/>
            <person name="Miyauchi S."/>
            <person name="Thiergart T."/>
            <person name="Pickel B."/>
            <person name="Atanasova L."/>
            <person name="Karlsson M."/>
            <person name="Huettel B."/>
            <person name="Barry K.W."/>
            <person name="Haridas S."/>
            <person name="Chen C."/>
            <person name="Bauer D."/>
            <person name="Andreopoulos W."/>
            <person name="Pangilinan J."/>
            <person name="LaButti K."/>
            <person name="Riley R."/>
            <person name="Lipzen A."/>
            <person name="Clum A."/>
            <person name="Drula E."/>
            <person name="Henrissat B."/>
            <person name="Kohler A."/>
            <person name="Grigoriev I.V."/>
            <person name="Martin F.M."/>
            <person name="Hacquard S."/>
        </authorList>
    </citation>
    <scope>NUCLEOTIDE SEQUENCE</scope>
    <source>
        <strain evidence="4">MPI-CAGE-AT-0021</strain>
    </source>
</reference>
<feature type="domain" description="Heterokaryon incompatibility" evidence="2">
    <location>
        <begin position="24"/>
        <end position="152"/>
    </location>
</feature>
<dbReference type="InterPro" id="IPR058525">
    <property type="entry name" value="DUF8212"/>
</dbReference>
<keyword evidence="5" id="KW-1185">Reference proteome</keyword>
<gene>
    <name evidence="4" type="ORF">B0J13DRAFT_556817</name>
</gene>
<dbReference type="AlphaFoldDB" id="A0A9P9J511"/>
<feature type="region of interest" description="Disordered" evidence="1">
    <location>
        <begin position="322"/>
        <end position="346"/>
    </location>
</feature>
<dbReference type="InterPro" id="IPR010730">
    <property type="entry name" value="HET"/>
</dbReference>
<accession>A0A9P9J511</accession>